<dbReference type="Pfam" id="PF05168">
    <property type="entry name" value="HEPN"/>
    <property type="match status" value="1"/>
</dbReference>
<feature type="domain" description="HEPN" evidence="1">
    <location>
        <begin position="4023"/>
        <end position="4122"/>
    </location>
</feature>
<dbReference type="SUPFAM" id="SSF55874">
    <property type="entry name" value="ATPase domain of HSP90 chaperone/DNA topoisomerase II/histidine kinase"/>
    <property type="match status" value="3"/>
</dbReference>
<sequence>MSSASRQKKKKKNKFGATSPPFIDYLKEILRRYPDGGQILKELIQNADDAGASTVVFIHDERHYGTHSLWTEELGKYQGPALYAFNDAAFTEEDWEGIQRVGRSIKQDDPTKVGRFGIGFNSVYHITDLPCVFSSEHLAIFDPQKMMFGEDEEGYRWSLNDEEDRDTLLNLRDQFQPFQNIVSQVKSCTWEKVISEEQYFKGTLFRFPLRNEASEISDNLYNTTKVTQLFDSFIADADISLLFLRNVSSITLLHIDTNGLCNNRLQVSESNHFFTDLSHIKQESFDRKTRFKTVSQISQQMEETKSRWLVTTCLLKQGYIPEIDSLASKLSFYPQADAAFRLDEDRSLCNGRLCCFLPLPNNEPNKTGLPIHINACFGLTDNRRFIKWQEEDQKNDESALWNELLTREILPHVYLKMILDAIQLSGNSALPSPTVYNIWPDLSKTVHKERWHEVAIDTLKGLFEYKIFHLADDEQIWVSASDAVFPVNNIRSDTMSAVSILLIAEGENLVTVPEHVLKDVQEVFPESDTLTWVTRSYVRDVLHRSEAENLSKDDKYSLLEFALSDEKYTELQGLKLLPLSDGTFTSFGNGVQNTVLIDNERFPRTLLPFCKERFLPNDLSHFCTMQLRKLATRSIYNIINLDAQHVVTLMKKHLPMDWKITQGHVTWETAEDHHPTKSWLVEFWKFLSTEWNDLSSFIDMPLIPLEPLWSSGNSILLARLQSKTTLIFQSSTGPNLSDNVQKVLKMVGCTVIKRDECLRHHDIESYVLPASPRNVLQVFVNSNRDQVIKSIASASSHEIDALKDYLSSLDSLSIAEQDLLSTLPIFRIMSGKYVAVKSKQAVFSSTNPVIPNDLPMPYIIVQCTNEPDRRLLTLLEINILDPAEVAVHLVDCIKTGSCKNGEEQTIMTWILSNGSILFSHSEQLLTKTKSLSFIETTQGEHKQASNVFDPRNKTFQDLFETDFFPPPIYTKTQEMLQSLQRLDLKTEQKEISTANILQVINCIEKLCVHSPDKALKKANTLVRVLNENDFLSKFTKMQIEEMMQRQWVPCENPKFLKGREVSTGFYQPVEVRDLKYSSIVGYVMPLTSELTGHVCNHLGLNDPPPAEKVLENLSALRSMVNPNSDFQFKTELHSMYKFMQDNMTNFRDLKDTKCIPWIWNKSEFFCPGDIVLTYPPELNLSPYIKKVPEEFLQYENLLMQFGVKKTLSDEEIEDMLHDIKHRIDRRCPPHGDSTELRVTIAILDWMRKNEKCLKDNTPVPVMAQNQNFTLQSLSKTVFCDISAEALEDLKQDNEEFYVIHEEVLPLTAKWLKVPFLSTRILKPQFIQAEQASFGIEQCGQSEPITQRIKNILKEYDEESDIFKELLQNAEDAGATMCKFLLDFRKHRDPPETLFDDRMALCNGPCLWIFNNELFSEEDWRNIVKVGSASKQNKVDMIGKFGLGFNSVYHVSDIPSILSGNTLLILDPNVTYLEKHILSKGNPGIKLNPFQERLYKRFPGQFKSHEGIFDCDLSAQNSKKAYNGTLIKLPFRTLEEANKSEISSKVYDKERIQCFKNNLTDNSETHLLFLKKITSLSLQIVPENASTPPQDDQIQTPLKISREVFNSFTVSNDTPLQEMKCTLRNTDITCDNIIDVNRAHIIKIVQEHSERSLTQYWLLYSCYGTEDSLQMFQKKTDQEHVFSYPIGGVAVPLHREAKTKTWNPDESLIGQAFCFLPLSIETGLPVHVNGTFAVTSNRKNLWGKGVKSKWNKALIKDAVTSAYITTLLELKKMAQNGHIQNYPFYTFWPNTERVSKTFLPLVESFYSAVAQIGNGKSLDIFSNGHHWCSMDKARFLNPKIEKNQAVGDIAMKVFLSLGASYVVSLPTWVRDSFNYCGFKEIIKQKTINWPEFYSTVLKNLSALDTHNRNLLVLNAIDLNDPDVDDLLKSYPCIPAQECEKLQYIKRLVNPSGKVAFLYELEEGHFLEGTANNFLSPKVIQRLSNLGMLSDHLPLEDVIERAGKISSVWKQDKSKFRKCLQYLMQSMKDSSEDVNSLHWLTLSQIPFLPALAPLDHQNKNNTVLKKPSEVYMDSCRNLVSMTEFTVDDSNLQMHGCDSVLQKLRVQKNPPVETVLQQLLNTHQHCNEFEKTTLFNIAQFCYKYLNYYLLEQKDPNPIIGHAKSFPFIFIEDHFVDVKAVARSEEFEKKPYLYVLPVIFSNFESLWDCLGIKKQFTKEQFVAALEEMKALYGSLPLSMSDLHNCVAILMDGLYNIKEEKLTNCLIPDESGVLTSSKELRFNDSPWMPVSAGVKLSHELIPRAVACHLGVTTTRHHTLKNNFVSGFSIHAKEFGQTEKLTVRIKNVIDAYPSKKDILKELIQNADDAEATEIHFVWDKRKHRTEKIFGEKWELVQGPSLCVYNNRTFSDADLQGIQQLGEGGKHGTLGRTGKYGLGFNSVYHLTDCPSILTGDKWLCISDPNLKYMEGVTKQSPGRMFLMEDEFKKSFEDVYHTFLPEMFDLNSGTMFRLPLRTEIMAEKSEISRHTVTDSDMKELYYALTEDPEGLILFLKHITKIQFSEITEDGKQPKYSFLIEKIYTEESMVKKENFHRRVKESLMSGTAEPCKTIYDMQISSGNKQSKWAIAECFGFSNQIHERKNTHDYFKVPQAALAACWSSSFNHTFTGMAFCSLSLPGQTGLPVHVNANFEVDSSRRDLWNEDGDSLKTEWNQSLKVNIISPLYAELLSHMKKDTPTALEFLESYLKYFPCISPEVDKVWHEMILEVYNSIKQFPVIPTVHAVPVESSHVLQDTNIQKYTVTWCSATKPHSENCPYFTTEDHDGIFKILDDTGMKLVPYSLKMHEIKAHFKAAGVNVAEISASTVIHFLKQRSLNDPSQTTGSLPLPINQTLIKDKTRCSKLLNFCLTNVNEENVHVLNGLPLLLTEDQMLRVFDSKSPKLISRFSSLFQGHQEVFADIFVNENHDQIMYDGMFIKGLTIDIAATYLKPELEQLLRQSLPDQRCQLYKAEEETIKWLKNLWSFFDDQMKSYQNENLNVFSEIKKHFDDSPILPVICPSQNNTHFLQTINNISKVIQYKNGKIASVLIKLGFMKIDRVFFSDLSFEFGHKYMYPELLQTGDSRGVLGQVYHVPHSQFEELSKDECIDLQCFLQHGIRNSNNKSQYVSMLKSLPLFESISGKRERIDLHSRVFILDSQHQNDFPNLYHVDGCDSIFLKHCGFNLELAEQLEFQILNDLEFCVQFILPSVHKMKEAKLLDFMRLLVELGSVDHRIVSALREVRFIRDIHGSLQVASYFYDDNVHIYRAMLPKERFVPETFWDNFQDKLQIHQTLCDYHKAFAHEREVVAINGSLIGRDSDYQFLIWTSMPIIPLENCSPQHLMKMMDAGALETPPPGELAANLKNICKSQCHTYILQKTRTKVFIKSYAYLQSIQFDASLFSDLPIILAENGTILVKACQTVLMLFCALEFRPYLYSIPLNYIKFEDFFKKIGVEERPTIDQYITVLQEIYSDRSDKDSLQANQQKTVKRVVQQLFCLLKKEQNKSLFQNSPLYLPSTDGRLYESNTLFFNDTIFQATRLEGPLENNPKLLEKLNCCHLGNDHYEHQTLLQFLPEHVRPKFLSDAISENLDGISVQYCDYEGDCEFSGWFDKHLSSDEFLHGLVCLIREESKGRVSHSEAEEKCEEIFSKVQIICCKTLQTELLLNHEPLEGSKAETDVYVKKQLNGCSFYIKHNDDRALKVVNEVIMCLTKDINALLKNCLTTSSLLVLGQLLLCDNMEDVEKTLANHGIHNSGHKEEGHGSLPKPGCHIPEEWHDCLDMNFLNNFESGDYVGFSKDEFGEYFYAIIIERVDDSLGQTGPFPARYKIQVGSDDFIEVNSLDLYQFKREKMTTASKGSTCIDIESLLTSWPPPKTDFPESLEEIRREIDQSLNEIWNMSSEDKQKALKRLYLHWYPDKNPGNEALAADAFRYLTSTDQTNFQDFYDTWNTEAQSHRRGRERFYQNYSRRHYNFWSYRRETPRPNRGEAKRWYEQAQCDIKAAHNDTGGESSEWCLFKVHQVVEKALIAAMYRGSGHQPKNCSITSLAQQVSHFSSQLTSLPNYVRQLTELGVDGKKTINNARRALDIATKLLEKIEEYIS</sequence>
<dbReference type="InterPro" id="IPR058210">
    <property type="entry name" value="SACS/Nov_dom"/>
</dbReference>
<dbReference type="InParanoid" id="A0A672T6M0"/>
<keyword evidence="3" id="KW-1185">Reference proteome</keyword>
<proteinExistence type="predicted"/>
<organism evidence="2 3">
    <name type="scientific">Sinocyclocheilus grahami</name>
    <name type="common">Dianchi golden-line fish</name>
    <name type="synonym">Barbus grahami</name>
    <dbReference type="NCBI Taxonomy" id="75366"/>
    <lineage>
        <taxon>Eukaryota</taxon>
        <taxon>Metazoa</taxon>
        <taxon>Chordata</taxon>
        <taxon>Craniata</taxon>
        <taxon>Vertebrata</taxon>
        <taxon>Euteleostomi</taxon>
        <taxon>Actinopterygii</taxon>
        <taxon>Neopterygii</taxon>
        <taxon>Teleostei</taxon>
        <taxon>Ostariophysi</taxon>
        <taxon>Cypriniformes</taxon>
        <taxon>Cyprinidae</taxon>
        <taxon>Cyprininae</taxon>
        <taxon>Sinocyclocheilus</taxon>
    </lineage>
</organism>
<dbReference type="InterPro" id="IPR036890">
    <property type="entry name" value="HATPase_C_sf"/>
</dbReference>
<dbReference type="InterPro" id="IPR036869">
    <property type="entry name" value="J_dom_sf"/>
</dbReference>
<dbReference type="Pfam" id="PF25794">
    <property type="entry name" value="SACS"/>
    <property type="match status" value="3"/>
</dbReference>
<dbReference type="OMA" id="CIPVEEG"/>
<evidence type="ECO:0000313" key="3">
    <source>
        <dbReference type="Proteomes" id="UP000472262"/>
    </source>
</evidence>
<reference evidence="2" key="1">
    <citation type="submission" date="2025-08" db="UniProtKB">
        <authorList>
            <consortium name="Ensembl"/>
        </authorList>
    </citation>
    <scope>IDENTIFICATION</scope>
</reference>
<evidence type="ECO:0000313" key="2">
    <source>
        <dbReference type="Ensembl" id="ENSSGRP00000110378.1"/>
    </source>
</evidence>
<dbReference type="SUPFAM" id="SSF81593">
    <property type="entry name" value="Nucleotidyltransferase substrate binding subunit/domain"/>
    <property type="match status" value="1"/>
</dbReference>
<evidence type="ECO:0000259" key="1">
    <source>
        <dbReference type="SMART" id="SM00748"/>
    </source>
</evidence>
<dbReference type="Gene3D" id="1.20.120.330">
    <property type="entry name" value="Nucleotidyltransferases domain 2"/>
    <property type="match status" value="1"/>
</dbReference>
<dbReference type="Proteomes" id="UP000472262">
    <property type="component" value="Unassembled WGS sequence"/>
</dbReference>
<protein>
    <recommendedName>
        <fullName evidence="1">HEPN domain-containing protein</fullName>
    </recommendedName>
</protein>
<dbReference type="InterPro" id="IPR007842">
    <property type="entry name" value="HEPN_dom"/>
</dbReference>
<reference evidence="2" key="2">
    <citation type="submission" date="2025-09" db="UniProtKB">
        <authorList>
            <consortium name="Ensembl"/>
        </authorList>
    </citation>
    <scope>IDENTIFICATION</scope>
</reference>
<dbReference type="Gene3D" id="1.10.287.110">
    <property type="entry name" value="DnaJ domain"/>
    <property type="match status" value="1"/>
</dbReference>
<dbReference type="NCBIfam" id="NF047352">
    <property type="entry name" value="P_loop_sacsin"/>
    <property type="match status" value="3"/>
</dbReference>
<dbReference type="PANTHER" id="PTHR46919:SF2">
    <property type="entry name" value="SACSIN"/>
    <property type="match status" value="1"/>
</dbReference>
<dbReference type="SMART" id="SM00748">
    <property type="entry name" value="HEPN"/>
    <property type="match status" value="1"/>
</dbReference>
<name>A0A672T6M0_SINGR</name>
<dbReference type="PANTHER" id="PTHR46919">
    <property type="entry name" value="ZINC FINGER, C3HC4 TYPE (RING FINGER) FAMILY PROTEIN"/>
    <property type="match status" value="1"/>
</dbReference>
<dbReference type="Gene3D" id="3.30.565.10">
    <property type="entry name" value="Histidine kinase-like ATPase, C-terminal domain"/>
    <property type="match status" value="2"/>
</dbReference>
<dbReference type="Ensembl" id="ENSSGRT00000117259.1">
    <property type="protein sequence ID" value="ENSSGRP00000110378.1"/>
    <property type="gene ID" value="ENSSGRG00000054312.1"/>
</dbReference>
<accession>A0A672T6M0</accession>